<evidence type="ECO:0000313" key="2">
    <source>
        <dbReference type="EMBL" id="KAG2566814.1"/>
    </source>
</evidence>
<feature type="compositionally biased region" description="Gly residues" evidence="1">
    <location>
        <begin position="236"/>
        <end position="252"/>
    </location>
</feature>
<dbReference type="PANTHER" id="PTHR33087">
    <property type="entry name" value="OS07G0539200 PROTEIN"/>
    <property type="match status" value="1"/>
</dbReference>
<feature type="compositionally biased region" description="Polar residues" evidence="1">
    <location>
        <begin position="277"/>
        <end position="293"/>
    </location>
</feature>
<dbReference type="InterPro" id="IPR053253">
    <property type="entry name" value="Sex_diff_modulator"/>
</dbReference>
<evidence type="ECO:0000256" key="1">
    <source>
        <dbReference type="SAM" id="MobiDB-lite"/>
    </source>
</evidence>
<evidence type="ECO:0000313" key="3">
    <source>
        <dbReference type="Proteomes" id="UP000823388"/>
    </source>
</evidence>
<accession>A0A8T0Q906</accession>
<dbReference type="Proteomes" id="UP000823388">
    <property type="component" value="Chromosome 7N"/>
</dbReference>
<keyword evidence="3" id="KW-1185">Reference proteome</keyword>
<gene>
    <name evidence="2" type="ORF">PVAP13_7NG241217</name>
</gene>
<dbReference type="EMBL" id="CM029050">
    <property type="protein sequence ID" value="KAG2566814.1"/>
    <property type="molecule type" value="Genomic_DNA"/>
</dbReference>
<dbReference type="AlphaFoldDB" id="A0A8T0Q906"/>
<protein>
    <submittedName>
        <fullName evidence="2">Uncharacterized protein</fullName>
    </submittedName>
</protein>
<reference evidence="2 3" key="1">
    <citation type="submission" date="2020-05" db="EMBL/GenBank/DDBJ databases">
        <title>WGS assembly of Panicum virgatum.</title>
        <authorList>
            <person name="Lovell J.T."/>
            <person name="Jenkins J."/>
            <person name="Shu S."/>
            <person name="Juenger T.E."/>
            <person name="Schmutz J."/>
        </authorList>
    </citation>
    <scope>NUCLEOTIDE SEQUENCE [LARGE SCALE GENOMIC DNA]</scope>
    <source>
        <strain evidence="3">cv. AP13</strain>
    </source>
</reference>
<sequence length="420" mass="44451">MAAEEARLRLALIGQMGNASHDTSGPDVLRFIVGYTGVPEAELAVKPFHLNSFLVQCCTQATRDRVLAASPIPLVSSSLSLRPWTRLVNAEPATSFNKCLIERLDDATSTKADLSTFKVTAWTLDPASIPAAKRLLIAEPKVQAVHSDSVNQRIFANIAPYLRKKHVLNYPVELHLRRFFDFAPRTPSSSGESSPFDDGDSGPDSNPDRSYGFHQGSAGSPRISAFPRRDGRDCANGGGGAHSGGGGSGGGTTDWVRNPLHRGGTGPKETTRRDLTGQRSSALATKIGSSNTTPSPVQAAAVPVRPPLDDKAEELVLGLWRDVGSDRLLDPMLLQACVAPLVLLTGTVPTPIPEAVTIAPGSTPLSPPSFDCLPGHFDAPDCAPLLELPTVDRNSWAAPGQPTNQLPPSAHLEAQAPATV</sequence>
<organism evidence="2 3">
    <name type="scientific">Panicum virgatum</name>
    <name type="common">Blackwell switchgrass</name>
    <dbReference type="NCBI Taxonomy" id="38727"/>
    <lineage>
        <taxon>Eukaryota</taxon>
        <taxon>Viridiplantae</taxon>
        <taxon>Streptophyta</taxon>
        <taxon>Embryophyta</taxon>
        <taxon>Tracheophyta</taxon>
        <taxon>Spermatophyta</taxon>
        <taxon>Magnoliopsida</taxon>
        <taxon>Liliopsida</taxon>
        <taxon>Poales</taxon>
        <taxon>Poaceae</taxon>
        <taxon>PACMAD clade</taxon>
        <taxon>Panicoideae</taxon>
        <taxon>Panicodae</taxon>
        <taxon>Paniceae</taxon>
        <taxon>Panicinae</taxon>
        <taxon>Panicum</taxon>
        <taxon>Panicum sect. Hiantes</taxon>
    </lineage>
</organism>
<feature type="region of interest" description="Disordered" evidence="1">
    <location>
        <begin position="185"/>
        <end position="299"/>
    </location>
</feature>
<proteinExistence type="predicted"/>
<feature type="region of interest" description="Disordered" evidence="1">
    <location>
        <begin position="393"/>
        <end position="420"/>
    </location>
</feature>
<name>A0A8T0Q906_PANVG</name>
<dbReference type="PANTHER" id="PTHR33087:SF31">
    <property type="entry name" value="OS06G0482850 PROTEIN"/>
    <property type="match status" value="1"/>
</dbReference>
<comment type="caution">
    <text evidence="2">The sequence shown here is derived from an EMBL/GenBank/DDBJ whole genome shotgun (WGS) entry which is preliminary data.</text>
</comment>